<evidence type="ECO:0000313" key="3">
    <source>
        <dbReference type="Proteomes" id="UP001432027"/>
    </source>
</evidence>
<evidence type="ECO:0000256" key="1">
    <source>
        <dbReference type="SAM" id="MobiDB-lite"/>
    </source>
</evidence>
<reference evidence="2" key="1">
    <citation type="submission" date="2023-10" db="EMBL/GenBank/DDBJ databases">
        <title>Genome assembly of Pristionchus species.</title>
        <authorList>
            <person name="Yoshida K."/>
            <person name="Sommer R.J."/>
        </authorList>
    </citation>
    <scope>NUCLEOTIDE SEQUENCE</scope>
    <source>
        <strain evidence="2">RS0144</strain>
    </source>
</reference>
<proteinExistence type="predicted"/>
<sequence length="91" mass="10662">DGMEFIRVGVGAGDRHTPRTCHTVNDLMHEFLRFLDVLRTEFRAFEKSLDSMMIEVTQALTCPNRSETFYQRESMNRRLDSDSRSSRRDST</sequence>
<gene>
    <name evidence="2" type="ORF">PENTCL1PPCAC_15778</name>
</gene>
<evidence type="ECO:0000313" key="2">
    <source>
        <dbReference type="EMBL" id="GMS93603.1"/>
    </source>
</evidence>
<organism evidence="2 3">
    <name type="scientific">Pristionchus entomophagus</name>
    <dbReference type="NCBI Taxonomy" id="358040"/>
    <lineage>
        <taxon>Eukaryota</taxon>
        <taxon>Metazoa</taxon>
        <taxon>Ecdysozoa</taxon>
        <taxon>Nematoda</taxon>
        <taxon>Chromadorea</taxon>
        <taxon>Rhabditida</taxon>
        <taxon>Rhabditina</taxon>
        <taxon>Diplogasteromorpha</taxon>
        <taxon>Diplogasteroidea</taxon>
        <taxon>Neodiplogasteridae</taxon>
        <taxon>Pristionchus</taxon>
    </lineage>
</organism>
<feature type="region of interest" description="Disordered" evidence="1">
    <location>
        <begin position="71"/>
        <end position="91"/>
    </location>
</feature>
<feature type="non-terminal residue" evidence="2">
    <location>
        <position position="1"/>
    </location>
</feature>
<comment type="caution">
    <text evidence="2">The sequence shown here is derived from an EMBL/GenBank/DDBJ whole genome shotgun (WGS) entry which is preliminary data.</text>
</comment>
<name>A0AAV5TH39_9BILA</name>
<keyword evidence="3" id="KW-1185">Reference proteome</keyword>
<feature type="compositionally biased region" description="Basic and acidic residues" evidence="1">
    <location>
        <begin position="74"/>
        <end position="91"/>
    </location>
</feature>
<feature type="non-terminal residue" evidence="2">
    <location>
        <position position="91"/>
    </location>
</feature>
<dbReference type="AlphaFoldDB" id="A0AAV5TH39"/>
<dbReference type="EMBL" id="BTSX01000004">
    <property type="protein sequence ID" value="GMS93603.1"/>
    <property type="molecule type" value="Genomic_DNA"/>
</dbReference>
<dbReference type="Proteomes" id="UP001432027">
    <property type="component" value="Unassembled WGS sequence"/>
</dbReference>
<protein>
    <submittedName>
        <fullName evidence="2">Uncharacterized protein</fullName>
    </submittedName>
</protein>
<accession>A0AAV5TH39</accession>